<dbReference type="Proteomes" id="UP000030759">
    <property type="component" value="Unassembled WGS sequence"/>
</dbReference>
<dbReference type="Gene3D" id="3.30.750.24">
    <property type="entry name" value="STAS domain"/>
    <property type="match status" value="1"/>
</dbReference>
<dbReference type="InterPro" id="IPR011765">
    <property type="entry name" value="Pept_M16_N"/>
</dbReference>
<dbReference type="InterPro" id="IPR011547">
    <property type="entry name" value="SLC26A/SulP_dom"/>
</dbReference>
<feature type="transmembrane region" description="Helical" evidence="7">
    <location>
        <begin position="479"/>
        <end position="510"/>
    </location>
</feature>
<gene>
    <name evidence="9" type="ORF">H671_4g13293</name>
</gene>
<dbReference type="InterPro" id="IPR036513">
    <property type="entry name" value="STAS_dom_sf"/>
</dbReference>
<feature type="transmembrane region" description="Helical" evidence="7">
    <location>
        <begin position="187"/>
        <end position="214"/>
    </location>
</feature>
<evidence type="ECO:0000256" key="2">
    <source>
        <dbReference type="ARBA" id="ARBA00004173"/>
    </source>
</evidence>
<dbReference type="SUPFAM" id="SSF52091">
    <property type="entry name" value="SpoIIaa-like"/>
    <property type="match status" value="1"/>
</dbReference>
<dbReference type="InterPro" id="IPR011249">
    <property type="entry name" value="Metalloenz_LuxS/M16"/>
</dbReference>
<protein>
    <submittedName>
        <fullName evidence="9">Solute carrier family 26 member 6-like protein</fullName>
    </submittedName>
</protein>
<feature type="transmembrane region" description="Helical" evidence="7">
    <location>
        <begin position="415"/>
        <end position="435"/>
    </location>
</feature>
<dbReference type="PANTHER" id="PTHR11814">
    <property type="entry name" value="SULFATE TRANSPORTER"/>
    <property type="match status" value="1"/>
</dbReference>
<dbReference type="Pfam" id="PF05193">
    <property type="entry name" value="Peptidase_M16_C"/>
    <property type="match status" value="1"/>
</dbReference>
<proteinExistence type="predicted"/>
<dbReference type="Pfam" id="PF01740">
    <property type="entry name" value="STAS"/>
    <property type="match status" value="1"/>
</dbReference>
<dbReference type="MEROPS" id="M16.975"/>
<evidence type="ECO:0000313" key="9">
    <source>
        <dbReference type="EMBL" id="ERE74630.1"/>
    </source>
</evidence>
<dbReference type="InterPro" id="IPR018045">
    <property type="entry name" value="S04_transporter_CS"/>
</dbReference>
<keyword evidence="5" id="KW-0496">Mitochondrion</keyword>
<sequence length="1332" mass="147409">MRPLPHPILADHGTQQTQALLSATREMELQRRDYHVERPLLNQGQLEDLGHWGPVPNTYQWRTWFRCSRARAHALLLHYVPVLGWLPRYPVRDWLLGDLLSGLSVAIMQLPQGLAYALLAGLPPMFGLYSSFYPVFVYFLFGTSRHISVGTFAVMSVMVGGVTESLTADDAFLQSLNATVDDARVQVAYTLSFLVGLFQVGLGLVHFGFVVTYLSEPLVRSYTTAASVQVLVSQLKYVFGIKLNSHSGPLSVIYTVLEVCAKLPETVPGTVVTALVAGVVLVMVKLLNEKLKRHLPLPIPGELLTLIGATGISFGAKLNERFRIDVVGNITTGLIPPVPPKTELFATLVGNAFAIAVVGFAIAISLGKIFALRHGYRVDSNQELVALGLSNLIGSFFQCFPVSCSMSRSLVQEGTGGNTQVAGAVSSLFILLIILKLGELFRDLPKAVLAAVIIVNLKGMMKQFSDICTLWKANRVDLLIWLVTFVATILLNLDIGLAVSIVFSLLLVVIRMQLQGRLGHTTPPHLQAQEVPGVKVFRSSATIYFANAELYSDSLKQKCGVDVDHLISQKKKRIKKQEMKMKRMKKAKKSQKQGTSSKISSVSVNVNTTFEDIKSNDMEDSEAKVHQREELEDTVTSNQETVKAPTMNTLKSLGLPQPGFHTLILDLSTLSFVDTVCIKTLKNIFRDFREIEVEVYIAACYITTAMLYSLFLVPSLSLLVMFVPSHAWSRPLWYQVGLDLQPWGCQPNSLDSCRSSLGCPGYWMTLGGNRIYPVAGITVTTTMMLVITRVMLHRWRSQVTKDPLPPVTSSSCKHWKRQVAVSDRTLVLRVLHMLDAILLHIEGHLQRLASQQQLQIKESPARSGSHKAEREKQLLTMVLCFHAWCLERSEEVDRSHGTPVTDSKPALLRSPALRGTATFAQALQSVPETQVSVLDNGLRVASERSSHPTCTGTKNRPGSALEKEVESMGAHLNAYSTREHTAYLIKALSKDLPKVVELLADIVQNCSLEDSQIEKQRDVILREMQENDASMQNVVFDYLHATAFQGTPLGQAVEGPSENVRKLSRADLTDYLNRHYKAPRMVLAAAGGVEHQRLLELAQKHFSSVSREYEEDAVPGVTPCRFTGSEIRHRDDALPLAHVAIAVEGPGWCNPDNVALQVANAIIGHYDCTYGGGVNMSSPLASVAVSNKLCQSFQTFNISYSETGLLGAHFVCDGMSIDDMVFFLQGQWMRLCTSATESEVTRGKNILRNALVSHLDGTTPVCEDIGRSLLTYGRRIPLAEWETRIAKVDAQMLREVCSKYFYDQCPAVAGYGPIEQLPDYNRIRSGMFWLRF</sequence>
<dbReference type="Pfam" id="PF00916">
    <property type="entry name" value="Sulfate_transp"/>
    <property type="match status" value="1"/>
</dbReference>
<dbReference type="CDD" id="cd07042">
    <property type="entry name" value="STAS_SulP_like_sulfate_transporter"/>
    <property type="match status" value="1"/>
</dbReference>
<evidence type="ECO:0000313" key="10">
    <source>
        <dbReference type="Proteomes" id="UP000030759"/>
    </source>
</evidence>
<dbReference type="GO" id="GO:0008271">
    <property type="term" value="F:secondary active sulfate transmembrane transporter activity"/>
    <property type="evidence" value="ECO:0007669"/>
    <property type="project" value="InterPro"/>
</dbReference>
<evidence type="ECO:0000256" key="4">
    <source>
        <dbReference type="ARBA" id="ARBA00022989"/>
    </source>
</evidence>
<dbReference type="EMBL" id="KE675895">
    <property type="protein sequence ID" value="ERE74630.1"/>
    <property type="molecule type" value="Genomic_DNA"/>
</dbReference>
<dbReference type="SUPFAM" id="SSF63411">
    <property type="entry name" value="LuxS/MPP-like metallohydrolase"/>
    <property type="match status" value="2"/>
</dbReference>
<feature type="transmembrane region" description="Helical" evidence="7">
    <location>
        <begin position="384"/>
        <end position="403"/>
    </location>
</feature>
<dbReference type="PROSITE" id="PS50801">
    <property type="entry name" value="STAS"/>
    <property type="match status" value="1"/>
</dbReference>
<feature type="transmembrane region" description="Helical" evidence="7">
    <location>
        <begin position="147"/>
        <end position="166"/>
    </location>
</feature>
<feature type="transmembrane region" description="Helical" evidence="7">
    <location>
        <begin position="447"/>
        <end position="464"/>
    </location>
</feature>
<dbReference type="InterPro" id="IPR007863">
    <property type="entry name" value="Peptidase_M16_C"/>
</dbReference>
<dbReference type="InterPro" id="IPR002645">
    <property type="entry name" value="STAS_dom"/>
</dbReference>
<dbReference type="Gene3D" id="3.30.830.10">
    <property type="entry name" value="Metalloenzyme, LuxS/M16 peptidase-like"/>
    <property type="match status" value="2"/>
</dbReference>
<name>A0A061I4F6_CRIGR</name>
<dbReference type="GO" id="GO:0016020">
    <property type="term" value="C:membrane"/>
    <property type="evidence" value="ECO:0007669"/>
    <property type="project" value="UniProtKB-SubCell"/>
</dbReference>
<evidence type="ECO:0000256" key="3">
    <source>
        <dbReference type="ARBA" id="ARBA00022692"/>
    </source>
</evidence>
<evidence type="ECO:0000256" key="1">
    <source>
        <dbReference type="ARBA" id="ARBA00004141"/>
    </source>
</evidence>
<dbReference type="InterPro" id="IPR028069">
    <property type="entry name" value="TMEM89"/>
</dbReference>
<dbReference type="FunFam" id="3.30.830.10:FF:000001">
    <property type="entry name" value="Mitochondrial-processing peptidase subunit beta, mitochondrial"/>
    <property type="match status" value="1"/>
</dbReference>
<dbReference type="PROSITE" id="PS01130">
    <property type="entry name" value="SLC26A"/>
    <property type="match status" value="1"/>
</dbReference>
<evidence type="ECO:0000256" key="7">
    <source>
        <dbReference type="SAM" id="Phobius"/>
    </source>
</evidence>
<organism evidence="9 10">
    <name type="scientific">Cricetulus griseus</name>
    <name type="common">Chinese hamster</name>
    <name type="synonym">Cricetulus barabensis griseus</name>
    <dbReference type="NCBI Taxonomy" id="10029"/>
    <lineage>
        <taxon>Eukaryota</taxon>
        <taxon>Metazoa</taxon>
        <taxon>Chordata</taxon>
        <taxon>Craniata</taxon>
        <taxon>Vertebrata</taxon>
        <taxon>Euteleostomi</taxon>
        <taxon>Mammalia</taxon>
        <taxon>Eutheria</taxon>
        <taxon>Euarchontoglires</taxon>
        <taxon>Glires</taxon>
        <taxon>Rodentia</taxon>
        <taxon>Myomorpha</taxon>
        <taxon>Muroidea</taxon>
        <taxon>Cricetidae</taxon>
        <taxon>Cricetinae</taxon>
        <taxon>Cricetulus</taxon>
    </lineage>
</organism>
<dbReference type="Pfam" id="PF00675">
    <property type="entry name" value="Peptidase_M16"/>
    <property type="match status" value="1"/>
</dbReference>
<evidence type="ECO:0000256" key="5">
    <source>
        <dbReference type="ARBA" id="ARBA00023128"/>
    </source>
</evidence>
<feature type="transmembrane region" description="Helical" evidence="7">
    <location>
        <begin position="695"/>
        <end position="723"/>
    </location>
</feature>
<keyword evidence="3 7" id="KW-0812">Transmembrane</keyword>
<feature type="transmembrane region" description="Helical" evidence="7">
    <location>
        <begin position="114"/>
        <end position="141"/>
    </location>
</feature>
<evidence type="ECO:0000256" key="6">
    <source>
        <dbReference type="ARBA" id="ARBA00023136"/>
    </source>
</evidence>
<keyword evidence="4 7" id="KW-1133">Transmembrane helix</keyword>
<accession>A0A061I4F6</accession>
<feature type="transmembrane region" description="Helical" evidence="7">
    <location>
        <begin position="344"/>
        <end position="372"/>
    </location>
</feature>
<dbReference type="GO" id="GO:0046872">
    <property type="term" value="F:metal ion binding"/>
    <property type="evidence" value="ECO:0007669"/>
    <property type="project" value="InterPro"/>
</dbReference>
<evidence type="ECO:0000259" key="8">
    <source>
        <dbReference type="PROSITE" id="PS50801"/>
    </source>
</evidence>
<dbReference type="NCBIfam" id="TIGR00815">
    <property type="entry name" value="sulP"/>
    <property type="match status" value="1"/>
</dbReference>
<feature type="transmembrane region" description="Helical" evidence="7">
    <location>
        <begin position="267"/>
        <end position="287"/>
    </location>
</feature>
<comment type="subcellular location">
    <subcellularLocation>
        <location evidence="1">Membrane</location>
        <topology evidence="1">Multi-pass membrane protein</topology>
    </subcellularLocation>
    <subcellularLocation>
        <location evidence="2">Mitochondrion</location>
    </subcellularLocation>
</comment>
<dbReference type="GO" id="GO:0005739">
    <property type="term" value="C:mitochondrion"/>
    <property type="evidence" value="ECO:0007669"/>
    <property type="project" value="UniProtKB-SubCell"/>
</dbReference>
<reference evidence="10" key="1">
    <citation type="journal article" date="2013" name="Nat. Biotechnol.">
        <title>Chinese hamster genome sequenced from sorted chromosomes.</title>
        <authorList>
            <person name="Brinkrolf K."/>
            <person name="Rupp O."/>
            <person name="Laux H."/>
            <person name="Kollin F."/>
            <person name="Ernst W."/>
            <person name="Linke B."/>
            <person name="Kofler R."/>
            <person name="Romand S."/>
            <person name="Hesse F."/>
            <person name="Budach W.E."/>
            <person name="Galosy S."/>
            <person name="Muller D."/>
            <person name="Noll T."/>
            <person name="Wienberg J."/>
            <person name="Jostock T."/>
            <person name="Leonard M."/>
            <person name="Grillari J."/>
            <person name="Tauch A."/>
            <person name="Goesmann A."/>
            <person name="Helk B."/>
            <person name="Mott J.E."/>
            <person name="Puhler A."/>
            <person name="Borth N."/>
        </authorList>
    </citation>
    <scope>NUCLEOTIDE SEQUENCE [LARGE SCALE GENOMIC DNA]</scope>
    <source>
        <strain evidence="10">17A/GY</strain>
    </source>
</reference>
<keyword evidence="6 7" id="KW-0472">Membrane</keyword>
<dbReference type="InterPro" id="IPR001902">
    <property type="entry name" value="SLC26A/SulP_fam"/>
</dbReference>
<dbReference type="Pfam" id="PF15098">
    <property type="entry name" value="TMEM89"/>
    <property type="match status" value="1"/>
</dbReference>
<feature type="domain" description="STAS" evidence="8">
    <location>
        <begin position="524"/>
        <end position="699"/>
    </location>
</feature>